<gene>
    <name evidence="1" type="ORF">PXEA_LOCUS13468</name>
</gene>
<sequence>MVSFDSFPVLLIGLNFCPEKVDDTLFLFIPLTRESQNPCPPRRTLPVFSSLHVVSRSALLGQSAVCRLDTDLTQDCVLVGQFEYRDVAMRPVNADKGD</sequence>
<protein>
    <submittedName>
        <fullName evidence="1">Uncharacterized protein</fullName>
    </submittedName>
</protein>
<evidence type="ECO:0000313" key="1">
    <source>
        <dbReference type="EMBL" id="VEL20028.1"/>
    </source>
</evidence>
<dbReference type="AlphaFoldDB" id="A0A3S5AM54"/>
<organism evidence="1 2">
    <name type="scientific">Protopolystoma xenopodis</name>
    <dbReference type="NCBI Taxonomy" id="117903"/>
    <lineage>
        <taxon>Eukaryota</taxon>
        <taxon>Metazoa</taxon>
        <taxon>Spiralia</taxon>
        <taxon>Lophotrochozoa</taxon>
        <taxon>Platyhelminthes</taxon>
        <taxon>Monogenea</taxon>
        <taxon>Polyopisthocotylea</taxon>
        <taxon>Polystomatidea</taxon>
        <taxon>Polystomatidae</taxon>
        <taxon>Protopolystoma</taxon>
    </lineage>
</organism>
<keyword evidence="2" id="KW-1185">Reference proteome</keyword>
<evidence type="ECO:0000313" key="2">
    <source>
        <dbReference type="Proteomes" id="UP000784294"/>
    </source>
</evidence>
<accession>A0A3S5AM54</accession>
<dbReference type="EMBL" id="CAAALY010044393">
    <property type="protein sequence ID" value="VEL20028.1"/>
    <property type="molecule type" value="Genomic_DNA"/>
</dbReference>
<comment type="caution">
    <text evidence="1">The sequence shown here is derived from an EMBL/GenBank/DDBJ whole genome shotgun (WGS) entry which is preliminary data.</text>
</comment>
<name>A0A3S5AM54_9PLAT</name>
<reference evidence="1" key="1">
    <citation type="submission" date="2018-11" db="EMBL/GenBank/DDBJ databases">
        <authorList>
            <consortium name="Pathogen Informatics"/>
        </authorList>
    </citation>
    <scope>NUCLEOTIDE SEQUENCE</scope>
</reference>
<proteinExistence type="predicted"/>
<dbReference type="Proteomes" id="UP000784294">
    <property type="component" value="Unassembled WGS sequence"/>
</dbReference>